<dbReference type="InterPro" id="IPR005828">
    <property type="entry name" value="MFS_sugar_transport-like"/>
</dbReference>
<reference evidence="6 7" key="1">
    <citation type="submission" date="2024-07" db="EMBL/GenBank/DDBJ databases">
        <title>Section-level genome sequencing and comparative genomics of Aspergillus sections Usti and Cavernicolus.</title>
        <authorList>
            <consortium name="Lawrence Berkeley National Laboratory"/>
            <person name="Nybo J.L."/>
            <person name="Vesth T.C."/>
            <person name="Theobald S."/>
            <person name="Frisvad J.C."/>
            <person name="Larsen T.O."/>
            <person name="Kjaerboelling I."/>
            <person name="Rothschild-Mancinelli K."/>
            <person name="Lyhne E.K."/>
            <person name="Kogle M.E."/>
            <person name="Barry K."/>
            <person name="Clum A."/>
            <person name="Na H."/>
            <person name="Ledsgaard L."/>
            <person name="Lin J."/>
            <person name="Lipzen A."/>
            <person name="Kuo A."/>
            <person name="Riley R."/>
            <person name="Mondo S."/>
            <person name="Labutti K."/>
            <person name="Haridas S."/>
            <person name="Pangalinan J."/>
            <person name="Salamov A.A."/>
            <person name="Simmons B.A."/>
            <person name="Magnuson J.K."/>
            <person name="Chen J."/>
            <person name="Drula E."/>
            <person name="Henrissat B."/>
            <person name="Wiebenga A."/>
            <person name="Lubbers R.J."/>
            <person name="Gomes A.C."/>
            <person name="Makela M.R."/>
            <person name="Stajich J."/>
            <person name="Grigoriev I.V."/>
            <person name="Mortensen U.H."/>
            <person name="De Vries R.P."/>
            <person name="Baker S.E."/>
            <person name="Andersen M.R."/>
        </authorList>
    </citation>
    <scope>NUCLEOTIDE SEQUENCE [LARGE SCALE GENOMIC DNA]</scope>
    <source>
        <strain evidence="6 7">CBS 209.92</strain>
    </source>
</reference>
<dbReference type="PROSITE" id="PS00217">
    <property type="entry name" value="SUGAR_TRANSPORT_2"/>
    <property type="match status" value="1"/>
</dbReference>
<keyword evidence="2 5" id="KW-0812">Transmembrane</keyword>
<feature type="transmembrane region" description="Helical" evidence="5">
    <location>
        <begin position="201"/>
        <end position="224"/>
    </location>
</feature>
<accession>A0ABR4FUQ6</accession>
<dbReference type="InterPro" id="IPR005829">
    <property type="entry name" value="Sugar_transporter_CS"/>
</dbReference>
<dbReference type="PANTHER" id="PTHR48022">
    <property type="entry name" value="PLASTIDIC GLUCOSE TRANSPORTER 4"/>
    <property type="match status" value="1"/>
</dbReference>
<dbReference type="PANTHER" id="PTHR48022:SF2">
    <property type="entry name" value="PLASTIDIC GLUCOSE TRANSPORTER 4"/>
    <property type="match status" value="1"/>
</dbReference>
<sequence length="243" mass="25433">MSQTGAPSETCTLTALQQSLMAVSILFISLGSGLAGIVGKYLGRRGTIQVGSVLVLAGAGGMVGTSGSFTAYIACKCLQGLGLGHYVGSAPTYRVECMVPRKRGMLTALFNCGLGMGNVVAAADARQSFARIYAKDPNSAEVTTEVQDVLHAIEFERTTESVMKWTKIFEGVDLRRTLTSTLILVGLAITGFRFVAMYSTIFLAGIGISNPYAINCIVAACVFIGSVPPHGSWNTVVGASDSL</sequence>
<comment type="subcellular location">
    <subcellularLocation>
        <location evidence="1">Membrane</location>
        <topology evidence="1">Multi-pass membrane protein</topology>
    </subcellularLocation>
</comment>
<name>A0ABR4FUQ6_9EURO</name>
<keyword evidence="7" id="KW-1185">Reference proteome</keyword>
<evidence type="ECO:0000256" key="3">
    <source>
        <dbReference type="ARBA" id="ARBA00022989"/>
    </source>
</evidence>
<dbReference type="Pfam" id="PF00083">
    <property type="entry name" value="Sugar_tr"/>
    <property type="match status" value="2"/>
</dbReference>
<dbReference type="Proteomes" id="UP001610563">
    <property type="component" value="Unassembled WGS sequence"/>
</dbReference>
<feature type="transmembrane region" description="Helical" evidence="5">
    <location>
        <begin position="20"/>
        <end position="42"/>
    </location>
</feature>
<comment type="caution">
    <text evidence="6">The sequence shown here is derived from an EMBL/GenBank/DDBJ whole genome shotgun (WGS) entry which is preliminary data.</text>
</comment>
<dbReference type="InterPro" id="IPR036259">
    <property type="entry name" value="MFS_trans_sf"/>
</dbReference>
<proteinExistence type="predicted"/>
<keyword evidence="3 5" id="KW-1133">Transmembrane helix</keyword>
<dbReference type="SUPFAM" id="SSF103473">
    <property type="entry name" value="MFS general substrate transporter"/>
    <property type="match status" value="1"/>
</dbReference>
<dbReference type="EMBL" id="JBFTWV010000112">
    <property type="protein sequence ID" value="KAL2786717.1"/>
    <property type="molecule type" value="Genomic_DNA"/>
</dbReference>
<dbReference type="InterPro" id="IPR050360">
    <property type="entry name" value="MFS_Sugar_Transporters"/>
</dbReference>
<gene>
    <name evidence="6" type="ORF">BJX66DRAFT_341933</name>
</gene>
<protein>
    <recommendedName>
        <fullName evidence="8">Major facilitator superfamily (MFS) profile domain-containing protein</fullName>
    </recommendedName>
</protein>
<dbReference type="Gene3D" id="1.20.1250.20">
    <property type="entry name" value="MFS general substrate transporter like domains"/>
    <property type="match status" value="2"/>
</dbReference>
<evidence type="ECO:0000256" key="4">
    <source>
        <dbReference type="ARBA" id="ARBA00023136"/>
    </source>
</evidence>
<evidence type="ECO:0008006" key="8">
    <source>
        <dbReference type="Google" id="ProtNLM"/>
    </source>
</evidence>
<feature type="transmembrane region" description="Helical" evidence="5">
    <location>
        <begin position="177"/>
        <end position="195"/>
    </location>
</feature>
<organism evidence="6 7">
    <name type="scientific">Aspergillus keveii</name>
    <dbReference type="NCBI Taxonomy" id="714993"/>
    <lineage>
        <taxon>Eukaryota</taxon>
        <taxon>Fungi</taxon>
        <taxon>Dikarya</taxon>
        <taxon>Ascomycota</taxon>
        <taxon>Pezizomycotina</taxon>
        <taxon>Eurotiomycetes</taxon>
        <taxon>Eurotiomycetidae</taxon>
        <taxon>Eurotiales</taxon>
        <taxon>Aspergillaceae</taxon>
        <taxon>Aspergillus</taxon>
        <taxon>Aspergillus subgen. Nidulantes</taxon>
    </lineage>
</organism>
<evidence type="ECO:0000256" key="1">
    <source>
        <dbReference type="ARBA" id="ARBA00004141"/>
    </source>
</evidence>
<evidence type="ECO:0000256" key="5">
    <source>
        <dbReference type="SAM" id="Phobius"/>
    </source>
</evidence>
<evidence type="ECO:0000313" key="6">
    <source>
        <dbReference type="EMBL" id="KAL2786717.1"/>
    </source>
</evidence>
<keyword evidence="4 5" id="KW-0472">Membrane</keyword>
<evidence type="ECO:0000313" key="7">
    <source>
        <dbReference type="Proteomes" id="UP001610563"/>
    </source>
</evidence>
<evidence type="ECO:0000256" key="2">
    <source>
        <dbReference type="ARBA" id="ARBA00022692"/>
    </source>
</evidence>